<dbReference type="AlphaFoldDB" id="R1G2V3"/>
<dbReference type="KEGG" id="npa:UCRNP2_7523"/>
<proteinExistence type="predicted"/>
<evidence type="ECO:0000313" key="2">
    <source>
        <dbReference type="Proteomes" id="UP000013521"/>
    </source>
</evidence>
<name>R1G2V3_BOTPV</name>
<dbReference type="HOGENOM" id="CLU_2830956_0_0_1"/>
<gene>
    <name evidence="1" type="ORF">UCRNP2_7523</name>
</gene>
<sequence length="66" mass="7115">MPPPWRRVLGLQSSISSAMCTQIVHRYGCGHQIVEKAPCATSRTTACGVLNTKNVTHGGNCDKCDQ</sequence>
<organism evidence="1 2">
    <name type="scientific">Botryosphaeria parva (strain UCR-NP2)</name>
    <name type="common">Grapevine canker fungus</name>
    <name type="synonym">Neofusicoccum parvum</name>
    <dbReference type="NCBI Taxonomy" id="1287680"/>
    <lineage>
        <taxon>Eukaryota</taxon>
        <taxon>Fungi</taxon>
        <taxon>Dikarya</taxon>
        <taxon>Ascomycota</taxon>
        <taxon>Pezizomycotina</taxon>
        <taxon>Dothideomycetes</taxon>
        <taxon>Dothideomycetes incertae sedis</taxon>
        <taxon>Botryosphaeriales</taxon>
        <taxon>Botryosphaeriaceae</taxon>
        <taxon>Neofusicoccum</taxon>
    </lineage>
</organism>
<reference evidence="2" key="1">
    <citation type="journal article" date="2013" name="Genome Announc.">
        <title>Draft genome sequence of Neofusicoccum parvum isolate UCR-NP2, a fungal vascular pathogen associated with grapevine cankers.</title>
        <authorList>
            <person name="Blanco-Ulate B."/>
            <person name="Rolshausen P."/>
            <person name="Cantu D."/>
        </authorList>
    </citation>
    <scope>NUCLEOTIDE SEQUENCE [LARGE SCALE GENOMIC DNA]</scope>
    <source>
        <strain evidence="2">UCR-NP2</strain>
    </source>
</reference>
<dbReference type="OrthoDB" id="3760002at2759"/>
<accession>R1G2V3</accession>
<protein>
    <submittedName>
        <fullName evidence="1">Uncharacterized protein</fullName>
    </submittedName>
</protein>
<dbReference type="EMBL" id="KB916548">
    <property type="protein sequence ID" value="EOD45750.1"/>
    <property type="molecule type" value="Genomic_DNA"/>
</dbReference>
<evidence type="ECO:0000313" key="1">
    <source>
        <dbReference type="EMBL" id="EOD45750.1"/>
    </source>
</evidence>
<dbReference type="Proteomes" id="UP000013521">
    <property type="component" value="Unassembled WGS sequence"/>
</dbReference>